<feature type="transmembrane region" description="Helical" evidence="1">
    <location>
        <begin position="100"/>
        <end position="121"/>
    </location>
</feature>
<dbReference type="AlphaFoldDB" id="A0AB33JPK2"/>
<reference evidence="2" key="1">
    <citation type="submission" date="2024-07" db="EMBL/GenBank/DDBJ databases">
        <title>Complete genome sequences of cellulolytic bacteria, Kitasatospora sp. CMC57 and Streptomyces sp. CMC78, isolated from Japanese agricultural soil.</title>
        <authorList>
            <person name="Hashimoto T."/>
            <person name="Ito M."/>
            <person name="Iwamoto M."/>
            <person name="Fukahori D."/>
            <person name="Shoda T."/>
            <person name="Sakoda M."/>
            <person name="Morohoshi T."/>
            <person name="Mitsuboshi M."/>
            <person name="Nishizawa T."/>
        </authorList>
    </citation>
    <scope>NUCLEOTIDE SEQUENCE</scope>
    <source>
        <strain evidence="2">CMC57</strain>
    </source>
</reference>
<keyword evidence="1" id="KW-1133">Transmembrane helix</keyword>
<organism evidence="2">
    <name type="scientific">Kitasatospora sp. CMC57</name>
    <dbReference type="NCBI Taxonomy" id="3231513"/>
    <lineage>
        <taxon>Bacteria</taxon>
        <taxon>Bacillati</taxon>
        <taxon>Actinomycetota</taxon>
        <taxon>Actinomycetes</taxon>
        <taxon>Kitasatosporales</taxon>
        <taxon>Streptomycetaceae</taxon>
        <taxon>Kitasatospora</taxon>
    </lineage>
</organism>
<sequence length="210" mass="22788">MRDRVLNVLRLCFGLLAAAALGVQAHRSATLHLSMVNFFSYFTNLSNTAGVVVLLAGGTLGLLGRGRVPDPVRGAVVLYLTITGLVYLVALSAYDLGPLLPWVNAVLHRVMPLVLLADWLTDPPRHPISRQRALAWLLFPLLYLPYTLIRGAVTDWYPYPFLDPRHPGGYGRVAVACTLVTLAFVGVGAALRWAGNRLGGGEQPQPAGRR</sequence>
<evidence type="ECO:0000256" key="1">
    <source>
        <dbReference type="SAM" id="Phobius"/>
    </source>
</evidence>
<feature type="transmembrane region" description="Helical" evidence="1">
    <location>
        <begin position="41"/>
        <end position="63"/>
    </location>
</feature>
<keyword evidence="1" id="KW-0472">Membrane</keyword>
<feature type="transmembrane region" description="Helical" evidence="1">
    <location>
        <begin position="133"/>
        <end position="153"/>
    </location>
</feature>
<gene>
    <name evidence="2" type="ORF">KCMC57_11850</name>
</gene>
<dbReference type="RefSeq" id="WP_407987385.1">
    <property type="nucleotide sequence ID" value="NZ_AP035881.2"/>
</dbReference>
<feature type="transmembrane region" description="Helical" evidence="1">
    <location>
        <begin position="173"/>
        <end position="194"/>
    </location>
</feature>
<feature type="transmembrane region" description="Helical" evidence="1">
    <location>
        <begin position="75"/>
        <end position="94"/>
    </location>
</feature>
<accession>A0AB33JPK2</accession>
<name>A0AB33JPK2_9ACTN</name>
<dbReference type="NCBIfam" id="NF038065">
    <property type="entry name" value="Pr6Pr"/>
    <property type="match status" value="1"/>
</dbReference>
<keyword evidence="1" id="KW-0812">Transmembrane</keyword>
<protein>
    <submittedName>
        <fullName evidence="2">Pr6Pr family membrane protein</fullName>
    </submittedName>
</protein>
<dbReference type="EMBL" id="AP035881">
    <property type="protein sequence ID" value="BFP44817.1"/>
    <property type="molecule type" value="Genomic_DNA"/>
</dbReference>
<dbReference type="InterPro" id="IPR049713">
    <property type="entry name" value="Pr6Pr-like"/>
</dbReference>
<proteinExistence type="predicted"/>
<evidence type="ECO:0000313" key="2">
    <source>
        <dbReference type="EMBL" id="BFP44817.1"/>
    </source>
</evidence>